<keyword evidence="1" id="KW-0472">Membrane</keyword>
<dbReference type="RefSeq" id="WP_104358856.1">
    <property type="nucleotide sequence ID" value="NZ_CALFFA010000004.1"/>
</dbReference>
<sequence length="71" mass="8044">MRIFYWVMGVLIVGTFVPSALSLVMYAVTGDDDHARRASRLWGFTRTFALLGVNVLIWGHVLAALWTLWFG</sequence>
<reference evidence="3 5" key="2">
    <citation type="submission" date="2019-03" db="EMBL/GenBank/DDBJ databases">
        <title>Genomic Encyclopedia of Type Strains, Phase IV (KMG-IV): sequencing the most valuable type-strain genomes for metagenomic binning, comparative biology and taxonomic classification.</title>
        <authorList>
            <person name="Goeker M."/>
        </authorList>
    </citation>
    <scope>NUCLEOTIDE SEQUENCE [LARGE SCALE GENOMIC DNA]</scope>
    <source>
        <strain evidence="3 5">DSM 15264</strain>
    </source>
</reference>
<keyword evidence="1" id="KW-0812">Transmembrane</keyword>
<reference evidence="2 4" key="1">
    <citation type="submission" date="2018-02" db="EMBL/GenBank/DDBJ databases">
        <title>Reclassifiation of [Polyangium] brachysporum DSM 7029 as Guopingzhaonella breviflexa gen. nov., sp. nov., a member of the family Comamonadaceae.</title>
        <authorList>
            <person name="Tang B."/>
        </authorList>
    </citation>
    <scope>NUCLEOTIDE SEQUENCE [LARGE SCALE GENOMIC DNA]</scope>
    <source>
        <strain evidence="2 4">DSM 15344</strain>
    </source>
</reference>
<dbReference type="EMBL" id="PSNY01000025">
    <property type="protein sequence ID" value="PPE68505.1"/>
    <property type="molecule type" value="Genomic_DNA"/>
</dbReference>
<dbReference type="OrthoDB" id="8909360at2"/>
<name>A0A2S5T0E7_9BURK</name>
<keyword evidence="4" id="KW-1185">Reference proteome</keyword>
<evidence type="ECO:0000313" key="5">
    <source>
        <dbReference type="Proteomes" id="UP000294772"/>
    </source>
</evidence>
<feature type="transmembrane region" description="Helical" evidence="1">
    <location>
        <begin position="6"/>
        <end position="28"/>
    </location>
</feature>
<accession>A0A2S5T0E7</accession>
<gene>
    <name evidence="2" type="ORF">C1702_16740</name>
    <name evidence="3" type="ORF">EV676_104285</name>
</gene>
<feature type="transmembrane region" description="Helical" evidence="1">
    <location>
        <begin position="48"/>
        <end position="69"/>
    </location>
</feature>
<proteinExistence type="predicted"/>
<evidence type="ECO:0000313" key="4">
    <source>
        <dbReference type="Proteomes" id="UP000239406"/>
    </source>
</evidence>
<evidence type="ECO:0000313" key="3">
    <source>
        <dbReference type="EMBL" id="TCP07729.1"/>
    </source>
</evidence>
<dbReference type="AlphaFoldDB" id="A0A2S5T0E7"/>
<keyword evidence="1" id="KW-1133">Transmembrane helix</keyword>
<dbReference type="Proteomes" id="UP000294772">
    <property type="component" value="Unassembled WGS sequence"/>
</dbReference>
<evidence type="ECO:0000313" key="2">
    <source>
        <dbReference type="EMBL" id="PPE68505.1"/>
    </source>
</evidence>
<protein>
    <submittedName>
        <fullName evidence="2">Uncharacterized protein</fullName>
    </submittedName>
</protein>
<dbReference type="Proteomes" id="UP000239406">
    <property type="component" value="Unassembled WGS sequence"/>
</dbReference>
<comment type="caution">
    <text evidence="2">The sequence shown here is derived from an EMBL/GenBank/DDBJ whole genome shotgun (WGS) entry which is preliminary data.</text>
</comment>
<organism evidence="2 4">
    <name type="scientific">Caldimonas thermodepolymerans</name>
    <dbReference type="NCBI Taxonomy" id="215580"/>
    <lineage>
        <taxon>Bacteria</taxon>
        <taxon>Pseudomonadati</taxon>
        <taxon>Pseudomonadota</taxon>
        <taxon>Betaproteobacteria</taxon>
        <taxon>Burkholderiales</taxon>
        <taxon>Sphaerotilaceae</taxon>
        <taxon>Caldimonas</taxon>
    </lineage>
</organism>
<evidence type="ECO:0000256" key="1">
    <source>
        <dbReference type="SAM" id="Phobius"/>
    </source>
</evidence>
<dbReference type="EMBL" id="SLXF01000004">
    <property type="protein sequence ID" value="TCP07729.1"/>
    <property type="molecule type" value="Genomic_DNA"/>
</dbReference>